<evidence type="ECO:0000313" key="1">
    <source>
        <dbReference type="EMBL" id="SER63152.1"/>
    </source>
</evidence>
<organism evidence="1 2">
    <name type="scientific">Streptomyces qinglanensis</name>
    <dbReference type="NCBI Taxonomy" id="943816"/>
    <lineage>
        <taxon>Bacteria</taxon>
        <taxon>Bacillati</taxon>
        <taxon>Actinomycetota</taxon>
        <taxon>Actinomycetes</taxon>
        <taxon>Kitasatosporales</taxon>
        <taxon>Streptomycetaceae</taxon>
        <taxon>Streptomyces</taxon>
    </lineage>
</organism>
<dbReference type="Proteomes" id="UP000182841">
    <property type="component" value="Unassembled WGS sequence"/>
</dbReference>
<accession>A0A1H9QRS0</accession>
<keyword evidence="2" id="KW-1185">Reference proteome</keyword>
<protein>
    <submittedName>
        <fullName evidence="1">Uncharacterized protein</fullName>
    </submittedName>
</protein>
<dbReference type="OrthoDB" id="4312010at2"/>
<dbReference type="AlphaFoldDB" id="A0A1H9QRS0"/>
<proteinExistence type="predicted"/>
<reference evidence="2" key="1">
    <citation type="submission" date="2016-10" db="EMBL/GenBank/DDBJ databases">
        <authorList>
            <person name="Varghese N."/>
            <person name="Submissions S."/>
        </authorList>
    </citation>
    <scope>NUCLEOTIDE SEQUENCE [LARGE SCALE GENOMIC DNA]</scope>
    <source>
        <strain evidence="2">CGMCC 4.6825</strain>
    </source>
</reference>
<name>A0A1H9QRS0_9ACTN</name>
<evidence type="ECO:0000313" key="2">
    <source>
        <dbReference type="Proteomes" id="UP000182841"/>
    </source>
</evidence>
<dbReference type="EMBL" id="FOGO01000003">
    <property type="protein sequence ID" value="SER63152.1"/>
    <property type="molecule type" value="Genomic_DNA"/>
</dbReference>
<dbReference type="RefSeq" id="WP_074999366.1">
    <property type="nucleotide sequence ID" value="NZ_FOGO01000003.1"/>
</dbReference>
<gene>
    <name evidence="1" type="ORF">SAMN05421870_10374</name>
</gene>
<sequence length="282" mass="30586">MLTTGITLSVRCDAFHPSDVMISSGTRRLTDVPGAAADPTAVVPRDDWRPLTRAERELLDPAPATPLNRMLTVLGLDTDSLDACRDELLPVLAAARDGDANEQAGRRGAVLGRVRERALDAVGRCAGARSTRQGASDSVVHGPGLVSTAYNYEQRTFMGLHLDNHEDLPLTERHRSLLLTVANLGFTDRYVHFVNLRTADLTLMLAATGRAVPDTSHALKNAFFSAFPTHPVLRVRLRPGQAYLVNTQDVLHDGATNTEGLPDVSFLTANRLTVAPLVREAR</sequence>